<evidence type="ECO:0000256" key="3">
    <source>
        <dbReference type="ARBA" id="ARBA00022989"/>
    </source>
</evidence>
<dbReference type="AlphaFoldDB" id="A0A6A6ZJY4"/>
<feature type="chain" id="PRO_5025375801" description="Mid2 domain-containing protein" evidence="7">
    <location>
        <begin position="24"/>
        <end position="315"/>
    </location>
</feature>
<name>A0A6A6ZJY4_9PLEO</name>
<dbReference type="GO" id="GO:0016020">
    <property type="term" value="C:membrane"/>
    <property type="evidence" value="ECO:0007669"/>
    <property type="project" value="UniProtKB-SubCell"/>
</dbReference>
<dbReference type="PANTHER" id="PTHR15549:SF6">
    <property type="entry name" value="MID2 DOMAIN-CONTAINING PROTEIN"/>
    <property type="match status" value="1"/>
</dbReference>
<feature type="signal peptide" evidence="7">
    <location>
        <begin position="1"/>
        <end position="23"/>
    </location>
</feature>
<gene>
    <name evidence="8" type="ORF">CC86DRAFT_110373</name>
</gene>
<keyword evidence="7" id="KW-0732">Signal</keyword>
<dbReference type="InterPro" id="IPR051694">
    <property type="entry name" value="Immunoregulatory_rcpt-like"/>
</dbReference>
<protein>
    <recommendedName>
        <fullName evidence="10">Mid2 domain-containing protein</fullName>
    </recommendedName>
</protein>
<keyword evidence="3 6" id="KW-1133">Transmembrane helix</keyword>
<evidence type="ECO:0000256" key="1">
    <source>
        <dbReference type="ARBA" id="ARBA00004167"/>
    </source>
</evidence>
<evidence type="ECO:0000256" key="5">
    <source>
        <dbReference type="SAM" id="MobiDB-lite"/>
    </source>
</evidence>
<dbReference type="Proteomes" id="UP000799424">
    <property type="component" value="Unassembled WGS sequence"/>
</dbReference>
<dbReference type="OrthoDB" id="3779814at2759"/>
<evidence type="ECO:0000256" key="6">
    <source>
        <dbReference type="SAM" id="Phobius"/>
    </source>
</evidence>
<sequence>MLSQDVLKTSLVALACLFSVAVAQPSTVSFAYPPQVTGTTPLLIINVVDTITFQWTSNYQKAYLWVFCDEGTPGGPNKVYLWANKPVPTTGNATYSPFFDSDLNRDWKPNRPFHCHADLNYENEKDKGTNGPGFNVTSISSRKATTYALQYTTDGSPPDGNARITIASSHLASTTTNPAATATSTTSTSPSPPADDSGLSRGATAGIAMGVVAGICALASLAFMVWRNKRKVDKLQSRLPDDNVDPYSKPQGVELVQPYQDELHQGAYAPTTEHEMEADNRYSMYGGSTTGPVELEPLQAPQELPEGPSSPVRRA</sequence>
<evidence type="ECO:0008006" key="10">
    <source>
        <dbReference type="Google" id="ProtNLM"/>
    </source>
</evidence>
<proteinExistence type="predicted"/>
<keyword evidence="2 6" id="KW-0812">Transmembrane</keyword>
<dbReference type="EMBL" id="MU006238">
    <property type="protein sequence ID" value="KAF2821198.1"/>
    <property type="molecule type" value="Genomic_DNA"/>
</dbReference>
<feature type="region of interest" description="Disordered" evidence="5">
    <location>
        <begin position="268"/>
        <end position="315"/>
    </location>
</feature>
<organism evidence="8 9">
    <name type="scientific">Ophiobolus disseminans</name>
    <dbReference type="NCBI Taxonomy" id="1469910"/>
    <lineage>
        <taxon>Eukaryota</taxon>
        <taxon>Fungi</taxon>
        <taxon>Dikarya</taxon>
        <taxon>Ascomycota</taxon>
        <taxon>Pezizomycotina</taxon>
        <taxon>Dothideomycetes</taxon>
        <taxon>Pleosporomycetidae</taxon>
        <taxon>Pleosporales</taxon>
        <taxon>Pleosporineae</taxon>
        <taxon>Phaeosphaeriaceae</taxon>
        <taxon>Ophiobolus</taxon>
    </lineage>
</organism>
<evidence type="ECO:0000313" key="9">
    <source>
        <dbReference type="Proteomes" id="UP000799424"/>
    </source>
</evidence>
<comment type="subcellular location">
    <subcellularLocation>
        <location evidence="1">Membrane</location>
        <topology evidence="1">Single-pass membrane protein</topology>
    </subcellularLocation>
</comment>
<dbReference type="GO" id="GO:0071944">
    <property type="term" value="C:cell periphery"/>
    <property type="evidence" value="ECO:0007669"/>
    <property type="project" value="UniProtKB-ARBA"/>
</dbReference>
<feature type="transmembrane region" description="Helical" evidence="6">
    <location>
        <begin position="205"/>
        <end position="226"/>
    </location>
</feature>
<feature type="compositionally biased region" description="Low complexity" evidence="5">
    <location>
        <begin position="172"/>
        <end position="189"/>
    </location>
</feature>
<keyword evidence="9" id="KW-1185">Reference proteome</keyword>
<evidence type="ECO:0000256" key="7">
    <source>
        <dbReference type="SAM" id="SignalP"/>
    </source>
</evidence>
<reference evidence="8" key="1">
    <citation type="journal article" date="2020" name="Stud. Mycol.">
        <title>101 Dothideomycetes genomes: a test case for predicting lifestyles and emergence of pathogens.</title>
        <authorList>
            <person name="Haridas S."/>
            <person name="Albert R."/>
            <person name="Binder M."/>
            <person name="Bloem J."/>
            <person name="Labutti K."/>
            <person name="Salamov A."/>
            <person name="Andreopoulos B."/>
            <person name="Baker S."/>
            <person name="Barry K."/>
            <person name="Bills G."/>
            <person name="Bluhm B."/>
            <person name="Cannon C."/>
            <person name="Castanera R."/>
            <person name="Culley D."/>
            <person name="Daum C."/>
            <person name="Ezra D."/>
            <person name="Gonzalez J."/>
            <person name="Henrissat B."/>
            <person name="Kuo A."/>
            <person name="Liang C."/>
            <person name="Lipzen A."/>
            <person name="Lutzoni F."/>
            <person name="Magnuson J."/>
            <person name="Mondo S."/>
            <person name="Nolan M."/>
            <person name="Ohm R."/>
            <person name="Pangilinan J."/>
            <person name="Park H.-J."/>
            <person name="Ramirez L."/>
            <person name="Alfaro M."/>
            <person name="Sun H."/>
            <person name="Tritt A."/>
            <person name="Yoshinaga Y."/>
            <person name="Zwiers L.-H."/>
            <person name="Turgeon B."/>
            <person name="Goodwin S."/>
            <person name="Spatafora J."/>
            <person name="Crous P."/>
            <person name="Grigoriev I."/>
        </authorList>
    </citation>
    <scope>NUCLEOTIDE SEQUENCE</scope>
    <source>
        <strain evidence="8">CBS 113818</strain>
    </source>
</reference>
<feature type="region of interest" description="Disordered" evidence="5">
    <location>
        <begin position="171"/>
        <end position="200"/>
    </location>
</feature>
<dbReference type="PANTHER" id="PTHR15549">
    <property type="entry name" value="PAIRED IMMUNOGLOBULIN-LIKE TYPE 2 RECEPTOR"/>
    <property type="match status" value="1"/>
</dbReference>
<accession>A0A6A6ZJY4</accession>
<evidence type="ECO:0000256" key="2">
    <source>
        <dbReference type="ARBA" id="ARBA00022692"/>
    </source>
</evidence>
<evidence type="ECO:0000256" key="4">
    <source>
        <dbReference type="ARBA" id="ARBA00023136"/>
    </source>
</evidence>
<keyword evidence="4 6" id="KW-0472">Membrane</keyword>
<evidence type="ECO:0000313" key="8">
    <source>
        <dbReference type="EMBL" id="KAF2821198.1"/>
    </source>
</evidence>